<name>A0ABS2DST9_9BURK</name>
<dbReference type="Gene3D" id="3.40.630.30">
    <property type="match status" value="1"/>
</dbReference>
<organism evidence="2 3">
    <name type="scientific">Sutterella massiliensis</name>
    <dbReference type="NCBI Taxonomy" id="1816689"/>
    <lineage>
        <taxon>Bacteria</taxon>
        <taxon>Pseudomonadati</taxon>
        <taxon>Pseudomonadota</taxon>
        <taxon>Betaproteobacteria</taxon>
        <taxon>Burkholderiales</taxon>
        <taxon>Sutterellaceae</taxon>
        <taxon>Sutterella</taxon>
    </lineage>
</organism>
<comment type="caution">
    <text evidence="2">The sequence shown here is derived from an EMBL/GenBank/DDBJ whole genome shotgun (WGS) entry which is preliminary data.</text>
</comment>
<accession>A0ABS2DST9</accession>
<evidence type="ECO:0000313" key="3">
    <source>
        <dbReference type="Proteomes" id="UP000715095"/>
    </source>
</evidence>
<dbReference type="PANTHER" id="PTHR43792:SF1">
    <property type="entry name" value="N-ACETYLTRANSFERASE DOMAIN-CONTAINING PROTEIN"/>
    <property type="match status" value="1"/>
</dbReference>
<dbReference type="InterPro" id="IPR000182">
    <property type="entry name" value="GNAT_dom"/>
</dbReference>
<sequence length="209" mass="23342">MCPAFTAPPTASIAPIEGPRLTLRLWREADRDPFRALNADPRVMAHFPSPLSADASDALMARIQREFAENGFGLWALDIRPGLSECAGFSPDHGFAGFVGLSRPSFAPETVEIAWRLALPFQKKGFAAEAAALALEAGFTRFGLRRIVAFTAVCNEPSRRLMVRLGMAYERTFAHPALQPEDRLSKHVLYVMSCERWHVERRRFPFLPS</sequence>
<dbReference type="Pfam" id="PF13302">
    <property type="entry name" value="Acetyltransf_3"/>
    <property type="match status" value="1"/>
</dbReference>
<dbReference type="Proteomes" id="UP000715095">
    <property type="component" value="Unassembled WGS sequence"/>
</dbReference>
<protein>
    <submittedName>
        <fullName evidence="2">GNAT family N-acetyltransferase</fullName>
    </submittedName>
</protein>
<dbReference type="SUPFAM" id="SSF55729">
    <property type="entry name" value="Acyl-CoA N-acyltransferases (Nat)"/>
    <property type="match status" value="1"/>
</dbReference>
<feature type="domain" description="N-acetyltransferase" evidence="1">
    <location>
        <begin position="21"/>
        <end position="195"/>
    </location>
</feature>
<evidence type="ECO:0000259" key="1">
    <source>
        <dbReference type="PROSITE" id="PS51186"/>
    </source>
</evidence>
<keyword evidence="3" id="KW-1185">Reference proteome</keyword>
<evidence type="ECO:0000313" key="2">
    <source>
        <dbReference type="EMBL" id="MBM6704431.1"/>
    </source>
</evidence>
<gene>
    <name evidence="2" type="ORF">H6A60_08055</name>
</gene>
<dbReference type="PROSITE" id="PS51186">
    <property type="entry name" value="GNAT"/>
    <property type="match status" value="1"/>
</dbReference>
<dbReference type="EMBL" id="JACJJC010000012">
    <property type="protein sequence ID" value="MBM6704431.1"/>
    <property type="molecule type" value="Genomic_DNA"/>
</dbReference>
<dbReference type="InterPro" id="IPR051531">
    <property type="entry name" value="N-acetyltransferase"/>
</dbReference>
<dbReference type="PANTHER" id="PTHR43792">
    <property type="entry name" value="GNAT FAMILY, PUTATIVE (AFU_ORTHOLOGUE AFUA_3G00765)-RELATED-RELATED"/>
    <property type="match status" value="1"/>
</dbReference>
<proteinExistence type="predicted"/>
<reference evidence="2 3" key="1">
    <citation type="journal article" date="2021" name="Sci. Rep.">
        <title>The distribution of antibiotic resistance genes in chicken gut microbiota commensals.</title>
        <authorList>
            <person name="Juricova H."/>
            <person name="Matiasovicova J."/>
            <person name="Kubasova T."/>
            <person name="Cejkova D."/>
            <person name="Rychlik I."/>
        </authorList>
    </citation>
    <scope>NUCLEOTIDE SEQUENCE [LARGE SCALE GENOMIC DNA]</scope>
    <source>
        <strain evidence="2 3">An829</strain>
    </source>
</reference>
<dbReference type="InterPro" id="IPR016181">
    <property type="entry name" value="Acyl_CoA_acyltransferase"/>
</dbReference>